<evidence type="ECO:0000313" key="3">
    <source>
        <dbReference type="Proteomes" id="UP000607197"/>
    </source>
</evidence>
<dbReference type="AlphaFoldDB" id="A0A830FBM0"/>
<accession>A0A830FBM0</accession>
<gene>
    <name evidence="2" type="ORF">GCM10009039_34520</name>
</gene>
<reference evidence="2" key="2">
    <citation type="submission" date="2020-09" db="EMBL/GenBank/DDBJ databases">
        <authorList>
            <person name="Sun Q."/>
            <person name="Ohkuma M."/>
        </authorList>
    </citation>
    <scope>NUCLEOTIDE SEQUENCE</scope>
    <source>
        <strain evidence="2">JCM 19596</strain>
    </source>
</reference>
<organism evidence="2 3">
    <name type="scientific">Halocalculus aciditolerans</name>
    <dbReference type="NCBI Taxonomy" id="1383812"/>
    <lineage>
        <taxon>Archaea</taxon>
        <taxon>Methanobacteriati</taxon>
        <taxon>Methanobacteriota</taxon>
        <taxon>Stenosarchaea group</taxon>
        <taxon>Halobacteria</taxon>
        <taxon>Halobacteriales</taxon>
        <taxon>Halobacteriaceae</taxon>
        <taxon>Halocalculus</taxon>
    </lineage>
</organism>
<reference evidence="2" key="1">
    <citation type="journal article" date="2014" name="Int. J. Syst. Evol. Microbiol.">
        <title>Complete genome sequence of Corynebacterium casei LMG S-19264T (=DSM 44701T), isolated from a smear-ripened cheese.</title>
        <authorList>
            <consortium name="US DOE Joint Genome Institute (JGI-PGF)"/>
            <person name="Walter F."/>
            <person name="Albersmeier A."/>
            <person name="Kalinowski J."/>
            <person name="Ruckert C."/>
        </authorList>
    </citation>
    <scope>NUCLEOTIDE SEQUENCE</scope>
    <source>
        <strain evidence="2">JCM 19596</strain>
    </source>
</reference>
<sequence>MVTKTTEATEASFDDLADLAGTGWHAAEVEILNEKLPLKRYTVDNATFVAGPRDDRPGREDNGDGRHLGTNSEGSSTTQRFDVDGKYLVETETDYQPGATSPRMRVSELEEGN</sequence>
<evidence type="ECO:0000313" key="2">
    <source>
        <dbReference type="EMBL" id="GGL73516.1"/>
    </source>
</evidence>
<evidence type="ECO:0000256" key="1">
    <source>
        <dbReference type="SAM" id="MobiDB-lite"/>
    </source>
</evidence>
<feature type="region of interest" description="Disordered" evidence="1">
    <location>
        <begin position="49"/>
        <end position="113"/>
    </location>
</feature>
<comment type="caution">
    <text evidence="2">The sequence shown here is derived from an EMBL/GenBank/DDBJ whole genome shotgun (WGS) entry which is preliminary data.</text>
</comment>
<feature type="compositionally biased region" description="Polar residues" evidence="1">
    <location>
        <begin position="69"/>
        <end position="80"/>
    </location>
</feature>
<protein>
    <submittedName>
        <fullName evidence="2">Uncharacterized protein</fullName>
    </submittedName>
</protein>
<name>A0A830FBM0_9EURY</name>
<dbReference type="Proteomes" id="UP000607197">
    <property type="component" value="Unassembled WGS sequence"/>
</dbReference>
<feature type="compositionally biased region" description="Basic and acidic residues" evidence="1">
    <location>
        <begin position="52"/>
        <end position="67"/>
    </location>
</feature>
<keyword evidence="3" id="KW-1185">Reference proteome</keyword>
<proteinExistence type="predicted"/>
<dbReference type="EMBL" id="BMPG01000010">
    <property type="protein sequence ID" value="GGL73516.1"/>
    <property type="molecule type" value="Genomic_DNA"/>
</dbReference>
<dbReference type="RefSeq" id="WP_188981064.1">
    <property type="nucleotide sequence ID" value="NZ_BMPG01000010.1"/>
</dbReference>